<protein>
    <recommendedName>
        <fullName evidence="1">YdhG-like domain-containing protein</fullName>
    </recommendedName>
</protein>
<dbReference type="RefSeq" id="WP_179634504.1">
    <property type="nucleotide sequence ID" value="NZ_JACCFH010000001.1"/>
</dbReference>
<sequence>MRHLARPAAMVASFFDSLPPGQVATAMALHKAVLAAAPDIDQAVRWGSLMFLVRGSPLVTLLPHKGQAHLQFFQGALLVEQFPQLEGAGKGMRILKFRYSQSVDVDLVRRIIVAALQVPSVREQR</sequence>
<dbReference type="Pfam" id="PF08818">
    <property type="entry name" value="DUF1801"/>
    <property type="match status" value="1"/>
</dbReference>
<comment type="caution">
    <text evidence="2">The sequence shown here is derived from an EMBL/GenBank/DDBJ whole genome shotgun (WGS) entry which is preliminary data.</text>
</comment>
<dbReference type="Gene3D" id="3.90.1150.200">
    <property type="match status" value="1"/>
</dbReference>
<feature type="domain" description="YdhG-like" evidence="1">
    <location>
        <begin position="25"/>
        <end position="115"/>
    </location>
</feature>
<dbReference type="EMBL" id="JACCFH010000001">
    <property type="protein sequence ID" value="NYG33773.1"/>
    <property type="molecule type" value="Genomic_DNA"/>
</dbReference>
<dbReference type="InterPro" id="IPR014922">
    <property type="entry name" value="YdhG-like"/>
</dbReference>
<evidence type="ECO:0000259" key="1">
    <source>
        <dbReference type="Pfam" id="PF08818"/>
    </source>
</evidence>
<organism evidence="2 3">
    <name type="scientific">Sphaerotilus montanus</name>
    <dbReference type="NCBI Taxonomy" id="522889"/>
    <lineage>
        <taxon>Bacteria</taxon>
        <taxon>Pseudomonadati</taxon>
        <taxon>Pseudomonadota</taxon>
        <taxon>Betaproteobacteria</taxon>
        <taxon>Burkholderiales</taxon>
        <taxon>Sphaerotilaceae</taxon>
        <taxon>Sphaerotilus</taxon>
    </lineage>
</organism>
<dbReference type="AlphaFoldDB" id="A0A7Y9R1G8"/>
<reference evidence="2 3" key="1">
    <citation type="submission" date="2020-07" db="EMBL/GenBank/DDBJ databases">
        <title>Genomic Encyclopedia of Archaeal and Bacterial Type Strains, Phase II (KMG-II): from individual species to whole genera.</title>
        <authorList>
            <person name="Goeker M."/>
        </authorList>
    </citation>
    <scope>NUCLEOTIDE SEQUENCE [LARGE SCALE GENOMIC DNA]</scope>
    <source>
        <strain evidence="2 3">DSM 21226</strain>
    </source>
</reference>
<keyword evidence="3" id="KW-1185">Reference proteome</keyword>
<accession>A0A7Y9R1G8</accession>
<evidence type="ECO:0000313" key="3">
    <source>
        <dbReference type="Proteomes" id="UP000518288"/>
    </source>
</evidence>
<dbReference type="Proteomes" id="UP000518288">
    <property type="component" value="Unassembled WGS sequence"/>
</dbReference>
<gene>
    <name evidence="2" type="ORF">BDD16_002759</name>
</gene>
<dbReference type="SUPFAM" id="SSF159888">
    <property type="entry name" value="YdhG-like"/>
    <property type="match status" value="1"/>
</dbReference>
<name>A0A7Y9R1G8_9BURK</name>
<evidence type="ECO:0000313" key="2">
    <source>
        <dbReference type="EMBL" id="NYG33773.1"/>
    </source>
</evidence>
<proteinExistence type="predicted"/>